<keyword evidence="1" id="KW-0862">Zinc</keyword>
<evidence type="ECO:0000313" key="4">
    <source>
        <dbReference type="Proteomes" id="UP001286313"/>
    </source>
</evidence>
<name>A0AAE1G1A5_PETCI</name>
<proteinExistence type="predicted"/>
<comment type="caution">
    <text evidence="3">The sequence shown here is derived from an EMBL/GenBank/DDBJ whole genome shotgun (WGS) entry which is preliminary data.</text>
</comment>
<organism evidence="3 4">
    <name type="scientific">Petrolisthes cinctipes</name>
    <name type="common">Flat porcelain crab</name>
    <dbReference type="NCBI Taxonomy" id="88211"/>
    <lineage>
        <taxon>Eukaryota</taxon>
        <taxon>Metazoa</taxon>
        <taxon>Ecdysozoa</taxon>
        <taxon>Arthropoda</taxon>
        <taxon>Crustacea</taxon>
        <taxon>Multicrustacea</taxon>
        <taxon>Malacostraca</taxon>
        <taxon>Eumalacostraca</taxon>
        <taxon>Eucarida</taxon>
        <taxon>Decapoda</taxon>
        <taxon>Pleocyemata</taxon>
        <taxon>Anomura</taxon>
        <taxon>Galatheoidea</taxon>
        <taxon>Porcellanidae</taxon>
        <taxon>Petrolisthes</taxon>
    </lineage>
</organism>
<dbReference type="GO" id="GO:0008270">
    <property type="term" value="F:zinc ion binding"/>
    <property type="evidence" value="ECO:0007669"/>
    <property type="project" value="UniProtKB-KW"/>
</dbReference>
<keyword evidence="4" id="KW-1185">Reference proteome</keyword>
<protein>
    <recommendedName>
        <fullName evidence="2">C2H2-type domain-containing protein</fullName>
    </recommendedName>
</protein>
<dbReference type="AlphaFoldDB" id="A0AAE1G1A5"/>
<dbReference type="PROSITE" id="PS00028">
    <property type="entry name" value="ZINC_FINGER_C2H2_1"/>
    <property type="match status" value="1"/>
</dbReference>
<evidence type="ECO:0000256" key="1">
    <source>
        <dbReference type="PROSITE-ProRule" id="PRU00042"/>
    </source>
</evidence>
<dbReference type="Proteomes" id="UP001286313">
    <property type="component" value="Unassembled WGS sequence"/>
</dbReference>
<dbReference type="EMBL" id="JAWQEG010000902">
    <property type="protein sequence ID" value="KAK3884280.1"/>
    <property type="molecule type" value="Genomic_DNA"/>
</dbReference>
<evidence type="ECO:0000313" key="3">
    <source>
        <dbReference type="EMBL" id="KAK3884280.1"/>
    </source>
</evidence>
<keyword evidence="1" id="KW-0479">Metal-binding</keyword>
<reference evidence="3" key="1">
    <citation type="submission" date="2023-10" db="EMBL/GenBank/DDBJ databases">
        <title>Genome assemblies of two species of porcelain crab, Petrolisthes cinctipes and Petrolisthes manimaculis (Anomura: Porcellanidae).</title>
        <authorList>
            <person name="Angst P."/>
        </authorList>
    </citation>
    <scope>NUCLEOTIDE SEQUENCE</scope>
    <source>
        <strain evidence="3">PB745_01</strain>
        <tissue evidence="3">Gill</tissue>
    </source>
</reference>
<evidence type="ECO:0000259" key="2">
    <source>
        <dbReference type="PROSITE" id="PS50157"/>
    </source>
</evidence>
<gene>
    <name evidence="3" type="ORF">Pcinc_011445</name>
</gene>
<dbReference type="PROSITE" id="PS50157">
    <property type="entry name" value="ZINC_FINGER_C2H2_2"/>
    <property type="match status" value="1"/>
</dbReference>
<keyword evidence="1" id="KW-0863">Zinc-finger</keyword>
<accession>A0AAE1G1A5</accession>
<sequence>MYVYLVVVGGEGRRAGGRVVTERCRKGLWGEGFLTECGEGYTFSTTENLTRVWDNACSNIFAISRRVLGVSKKKNKDWFDDQTTDIHKLIEEKNKAFRAALENPSHVSPLETLASDRHHWRASCHKGTETYATQLRNKADAKREQRHQLPAQEGGSPCDMCNRICRSRIELHAHRRTHQK</sequence>
<dbReference type="InterPro" id="IPR013087">
    <property type="entry name" value="Znf_C2H2_type"/>
</dbReference>
<feature type="domain" description="C2H2-type" evidence="2">
    <location>
        <begin position="156"/>
        <end position="180"/>
    </location>
</feature>